<feature type="domain" description="Methyltransferase FkbM" evidence="1">
    <location>
        <begin position="74"/>
        <end position="239"/>
    </location>
</feature>
<evidence type="ECO:0000313" key="2">
    <source>
        <dbReference type="EMBL" id="GGY07794.1"/>
    </source>
</evidence>
<dbReference type="Gene3D" id="3.40.50.150">
    <property type="entry name" value="Vaccinia Virus protein VP39"/>
    <property type="match status" value="1"/>
</dbReference>
<dbReference type="PANTHER" id="PTHR34203:SF15">
    <property type="entry name" value="SLL1173 PROTEIN"/>
    <property type="match status" value="1"/>
</dbReference>
<accession>A0A918NZ33</accession>
<dbReference type="PANTHER" id="PTHR34203">
    <property type="entry name" value="METHYLTRANSFERASE, FKBM FAMILY PROTEIN"/>
    <property type="match status" value="1"/>
</dbReference>
<organism evidence="2 3">
    <name type="scientific">Paludibacterium paludis</name>
    <dbReference type="NCBI Taxonomy" id="1225769"/>
    <lineage>
        <taxon>Bacteria</taxon>
        <taxon>Pseudomonadati</taxon>
        <taxon>Pseudomonadota</taxon>
        <taxon>Betaproteobacteria</taxon>
        <taxon>Neisseriales</taxon>
        <taxon>Chromobacteriaceae</taxon>
        <taxon>Paludibacterium</taxon>
    </lineage>
</organism>
<keyword evidence="3" id="KW-1185">Reference proteome</keyword>
<gene>
    <name evidence="2" type="ORF">GCM10011289_07910</name>
</gene>
<name>A0A918NZ33_9NEIS</name>
<dbReference type="Proteomes" id="UP000645257">
    <property type="component" value="Unassembled WGS sequence"/>
</dbReference>
<reference evidence="2" key="2">
    <citation type="submission" date="2020-09" db="EMBL/GenBank/DDBJ databases">
        <authorList>
            <person name="Sun Q."/>
            <person name="Kim S."/>
        </authorList>
    </citation>
    <scope>NUCLEOTIDE SEQUENCE</scope>
    <source>
        <strain evidence="2">KCTC 32182</strain>
    </source>
</reference>
<dbReference type="NCBIfam" id="TIGR01444">
    <property type="entry name" value="fkbM_fam"/>
    <property type="match status" value="1"/>
</dbReference>
<evidence type="ECO:0000259" key="1">
    <source>
        <dbReference type="Pfam" id="PF05050"/>
    </source>
</evidence>
<dbReference type="InterPro" id="IPR029063">
    <property type="entry name" value="SAM-dependent_MTases_sf"/>
</dbReference>
<reference evidence="2" key="1">
    <citation type="journal article" date="2014" name="Int. J. Syst. Evol. Microbiol.">
        <title>Complete genome sequence of Corynebacterium casei LMG S-19264T (=DSM 44701T), isolated from a smear-ripened cheese.</title>
        <authorList>
            <consortium name="US DOE Joint Genome Institute (JGI-PGF)"/>
            <person name="Walter F."/>
            <person name="Albersmeier A."/>
            <person name="Kalinowski J."/>
            <person name="Ruckert C."/>
        </authorList>
    </citation>
    <scope>NUCLEOTIDE SEQUENCE</scope>
    <source>
        <strain evidence="2">KCTC 32182</strain>
    </source>
</reference>
<dbReference type="InterPro" id="IPR006342">
    <property type="entry name" value="FkbM_mtfrase"/>
</dbReference>
<comment type="caution">
    <text evidence="2">The sequence shown here is derived from an EMBL/GenBank/DDBJ whole genome shotgun (WGS) entry which is preliminary data.</text>
</comment>
<proteinExistence type="predicted"/>
<dbReference type="InterPro" id="IPR052514">
    <property type="entry name" value="SAM-dependent_MTase"/>
</dbReference>
<dbReference type="EMBL" id="BMYX01000003">
    <property type="protein sequence ID" value="GGY07794.1"/>
    <property type="molecule type" value="Genomic_DNA"/>
</dbReference>
<dbReference type="SUPFAM" id="SSF53335">
    <property type="entry name" value="S-adenosyl-L-methionine-dependent methyltransferases"/>
    <property type="match status" value="1"/>
</dbReference>
<evidence type="ECO:0000313" key="3">
    <source>
        <dbReference type="Proteomes" id="UP000645257"/>
    </source>
</evidence>
<dbReference type="Pfam" id="PF05050">
    <property type="entry name" value="Methyltransf_21"/>
    <property type="match status" value="1"/>
</dbReference>
<protein>
    <recommendedName>
        <fullName evidence="1">Methyltransferase FkbM domain-containing protein</fullName>
    </recommendedName>
</protein>
<dbReference type="RefSeq" id="WP_189531449.1">
    <property type="nucleotide sequence ID" value="NZ_BMYX01000003.1"/>
</dbReference>
<sequence>MKNIPRPAPFMLLSTNHGSMIVNRNDYHASPGGTFGVGYELMSQSGYEQEEIDFVLALLASCLRDKGPGVLAIDCGANIGVHTIEWARFMYGWGHVIAFEAQEKIYYALAGNIVLNNCFNVNAMNSAVGAECGHIDIPEPDYLVPGSFGSFELKPSGCGEDIGQPIDYGNRPLRVEMVTLDSLALERVDLVKIDVEGMEEQVLAGAESLLRRHRPILFVEMLKSDKEAIRARLASLGYIVFPAGINALAIHESDPLRVRLKNEDGRLQLV</sequence>
<dbReference type="AlphaFoldDB" id="A0A918NZ33"/>